<dbReference type="Proteomes" id="UP000193986">
    <property type="component" value="Unassembled WGS sequence"/>
</dbReference>
<gene>
    <name evidence="6" type="ORF">BCR39DRAFT_540467</name>
</gene>
<dbReference type="Gene3D" id="3.40.50.1780">
    <property type="match status" value="2"/>
</dbReference>
<dbReference type="InParanoid" id="A0A1Y2AXS0"/>
<dbReference type="InterPro" id="IPR009016">
    <property type="entry name" value="Fe_hydrogenase"/>
</dbReference>
<keyword evidence="2" id="KW-0004">4Fe-4S</keyword>
<dbReference type="FunCoup" id="A0A1Y2AXS0">
    <property type="interactions" value="64"/>
</dbReference>
<dbReference type="Pfam" id="PF02906">
    <property type="entry name" value="Fe_hyd_lg_C"/>
    <property type="match status" value="1"/>
</dbReference>
<reference evidence="6 7" key="1">
    <citation type="submission" date="2016-07" db="EMBL/GenBank/DDBJ databases">
        <title>Pervasive Adenine N6-methylation of Active Genes in Fungi.</title>
        <authorList>
            <consortium name="DOE Joint Genome Institute"/>
            <person name="Mondo S.J."/>
            <person name="Dannebaum R.O."/>
            <person name="Kuo R.C."/>
            <person name="Labutti K."/>
            <person name="Haridas S."/>
            <person name="Kuo A."/>
            <person name="Salamov A."/>
            <person name="Ahrendt S.R."/>
            <person name="Lipzen A."/>
            <person name="Sullivan W."/>
            <person name="Andreopoulos W.B."/>
            <person name="Clum A."/>
            <person name="Lindquist E."/>
            <person name="Daum C."/>
            <person name="Ramamoorthy G.K."/>
            <person name="Gryganskyi A."/>
            <person name="Culley D."/>
            <person name="Magnuson J.K."/>
            <person name="James T.Y."/>
            <person name="O'Malley M.A."/>
            <person name="Stajich J.E."/>
            <person name="Spatafora J.W."/>
            <person name="Visel A."/>
            <person name="Grigoriev I.V."/>
        </authorList>
    </citation>
    <scope>NUCLEOTIDE SEQUENCE [LARGE SCALE GENOMIC DNA]</scope>
    <source>
        <strain evidence="6 7">68-887.2</strain>
    </source>
</reference>
<dbReference type="OrthoDB" id="10253113at2759"/>
<comment type="similarity">
    <text evidence="1">Belongs to the NARF family.</text>
</comment>
<feature type="region of interest" description="Disordered" evidence="4">
    <location>
        <begin position="437"/>
        <end position="463"/>
    </location>
</feature>
<evidence type="ECO:0000256" key="1">
    <source>
        <dbReference type="ARBA" id="ARBA00006596"/>
    </source>
</evidence>
<keyword evidence="2" id="KW-0479">Metal-binding</keyword>
<dbReference type="InterPro" id="IPR050340">
    <property type="entry name" value="Cytosolic_Fe-S_CAF"/>
</dbReference>
<organism evidence="6 7">
    <name type="scientific">Naematelia encephala</name>
    <dbReference type="NCBI Taxonomy" id="71784"/>
    <lineage>
        <taxon>Eukaryota</taxon>
        <taxon>Fungi</taxon>
        <taxon>Dikarya</taxon>
        <taxon>Basidiomycota</taxon>
        <taxon>Agaricomycotina</taxon>
        <taxon>Tremellomycetes</taxon>
        <taxon>Tremellales</taxon>
        <taxon>Naemateliaceae</taxon>
        <taxon>Naematelia</taxon>
    </lineage>
</organism>
<keyword evidence="7" id="KW-1185">Reference proteome</keyword>
<name>A0A1Y2AXS0_9TREE</name>
<proteinExistence type="inferred from homology"/>
<evidence type="ECO:0000256" key="4">
    <source>
        <dbReference type="SAM" id="MobiDB-lite"/>
    </source>
</evidence>
<evidence type="ECO:0000256" key="3">
    <source>
        <dbReference type="ARBA" id="ARBA00023014"/>
    </source>
</evidence>
<keyword evidence="3" id="KW-0411">Iron-sulfur</keyword>
<feature type="domain" description="Iron hydrogenase large subunit C-terminal" evidence="5">
    <location>
        <begin position="163"/>
        <end position="486"/>
    </location>
</feature>
<accession>A0A1Y2AXS0</accession>
<evidence type="ECO:0000256" key="2">
    <source>
        <dbReference type="ARBA" id="ARBA00022485"/>
    </source>
</evidence>
<sequence>MVGFTLILLCQKIPNGDLDDYLTPSQACIIPVRNSKKPTNGDGVEDQGPTEIQIDANNNYFEVSTFPTSTAGPSAGIVDAQARKALEKAEINLNDCLACSGCITSTESILISAQSHKEVLDFIASTSTSVPRRAVLSISPQTLASLSASYSASSGQAPLPLLVLLRRIRQFLGQPQHGSWQVWDTTFARHMSLRETVVEFEERRSAKGKEKAGLPMLASACPGWVCYAEKAQGDMLPLLSATRSSQAVVGALAKSWWAPRQGLHPEEVYHVTAMPCYDKKLEASRSDFYSDVHKTRDVDCVLTTGELDLLLAQLGFDPFAASPLDNGSTSTDTQASPWPELLNHTGSSSGSYLHTLLNHFASIHPNSTTLNVREIRGSADNVEYVLTDTATGEAIFKGAKCYGFRNLQNLVRKVGKETGIVKGRPGASKLSAAIAARRRKARTGQGDVNTPTTDGSDAESLHAGREDKKLDFVEVMACPGGCVNGGGQMKPVTKVEKVLDEEGYERPVADEGVDEGMRWSTKEWVEKVEHIYWAGLPTPPPSPKMTAADESEPIVLEDSQSRLKEADDLCEDIVREVCGDGAGKRWEFLRTRFRKVEGDVLGGGVTHEAVKW</sequence>
<evidence type="ECO:0000259" key="5">
    <source>
        <dbReference type="Pfam" id="PF02906"/>
    </source>
</evidence>
<dbReference type="GO" id="GO:0051539">
    <property type="term" value="F:4 iron, 4 sulfur cluster binding"/>
    <property type="evidence" value="ECO:0007669"/>
    <property type="project" value="UniProtKB-KW"/>
</dbReference>
<dbReference type="AlphaFoldDB" id="A0A1Y2AXS0"/>
<dbReference type="EMBL" id="MCFC01000045">
    <property type="protein sequence ID" value="ORY26695.1"/>
    <property type="molecule type" value="Genomic_DNA"/>
</dbReference>
<evidence type="ECO:0000313" key="6">
    <source>
        <dbReference type="EMBL" id="ORY26695.1"/>
    </source>
</evidence>
<dbReference type="InterPro" id="IPR004108">
    <property type="entry name" value="Fe_hydrogenase_lsu_C"/>
</dbReference>
<protein>
    <submittedName>
        <fullName evidence="6">Iron hydrogenase</fullName>
    </submittedName>
</protein>
<comment type="caution">
    <text evidence="6">The sequence shown here is derived from an EMBL/GenBank/DDBJ whole genome shotgun (WGS) entry which is preliminary data.</text>
</comment>
<dbReference type="STRING" id="71784.A0A1Y2AXS0"/>
<dbReference type="SUPFAM" id="SSF53920">
    <property type="entry name" value="Fe-only hydrogenase"/>
    <property type="match status" value="1"/>
</dbReference>
<dbReference type="PANTHER" id="PTHR11615">
    <property type="entry name" value="NITRATE, FORMATE, IRON DEHYDROGENASE"/>
    <property type="match status" value="1"/>
</dbReference>
<evidence type="ECO:0000313" key="7">
    <source>
        <dbReference type="Proteomes" id="UP000193986"/>
    </source>
</evidence>
<keyword evidence="2" id="KW-0408">Iron</keyword>
<dbReference type="Gene3D" id="3.40.950.10">
    <property type="entry name" value="Fe-only Hydrogenase (Larger Subunit), Chain L, domain 3"/>
    <property type="match status" value="2"/>
</dbReference>
<feature type="compositionally biased region" description="Polar residues" evidence="4">
    <location>
        <begin position="446"/>
        <end position="455"/>
    </location>
</feature>